<dbReference type="AlphaFoldDB" id="A0A174AE29"/>
<evidence type="ECO:0000259" key="3">
    <source>
        <dbReference type="Pfam" id="PF02557"/>
    </source>
</evidence>
<dbReference type="InterPro" id="IPR009045">
    <property type="entry name" value="Zn_M74/Hedgehog-like"/>
</dbReference>
<dbReference type="GO" id="GO:0004180">
    <property type="term" value="F:carboxypeptidase activity"/>
    <property type="evidence" value="ECO:0007669"/>
    <property type="project" value="UniProtKB-KW"/>
</dbReference>
<organism evidence="4 5">
    <name type="scientific">Clostridium disporicum</name>
    <dbReference type="NCBI Taxonomy" id="84024"/>
    <lineage>
        <taxon>Bacteria</taxon>
        <taxon>Bacillati</taxon>
        <taxon>Bacillota</taxon>
        <taxon>Clostridia</taxon>
        <taxon>Eubacteriales</taxon>
        <taxon>Clostridiaceae</taxon>
        <taxon>Clostridium</taxon>
    </lineage>
</organism>
<dbReference type="Proteomes" id="UP000095558">
    <property type="component" value="Unassembled WGS sequence"/>
</dbReference>
<dbReference type="PANTHER" id="PTHR34385">
    <property type="entry name" value="D-ALANYL-D-ALANINE CARBOXYPEPTIDASE"/>
    <property type="match status" value="1"/>
</dbReference>
<dbReference type="CDD" id="cd14852">
    <property type="entry name" value="LD-carboxypeptidase"/>
    <property type="match status" value="1"/>
</dbReference>
<proteinExistence type="predicted"/>
<accession>A0A174AE29</accession>
<keyword evidence="4" id="KW-0378">Hydrolase</keyword>
<keyword evidence="2" id="KW-0472">Membrane</keyword>
<feature type="compositionally biased region" description="Polar residues" evidence="1">
    <location>
        <begin position="67"/>
        <end position="77"/>
    </location>
</feature>
<evidence type="ECO:0000313" key="4">
    <source>
        <dbReference type="EMBL" id="CUN85736.1"/>
    </source>
</evidence>
<reference evidence="4 5" key="1">
    <citation type="submission" date="2015-09" db="EMBL/GenBank/DDBJ databases">
        <authorList>
            <consortium name="Pathogen Informatics"/>
        </authorList>
    </citation>
    <scope>NUCLEOTIDE SEQUENCE [LARGE SCALE GENOMIC DNA]</scope>
    <source>
        <strain evidence="4 5">2789STDY5834855</strain>
    </source>
</reference>
<name>A0A174AE29_9CLOT</name>
<dbReference type="InterPro" id="IPR052179">
    <property type="entry name" value="DD-CPase-like"/>
</dbReference>
<dbReference type="GO" id="GO:0006508">
    <property type="term" value="P:proteolysis"/>
    <property type="evidence" value="ECO:0007669"/>
    <property type="project" value="InterPro"/>
</dbReference>
<dbReference type="PANTHER" id="PTHR34385:SF1">
    <property type="entry name" value="PEPTIDOGLYCAN L-ALANYL-D-GLUTAMATE ENDOPEPTIDASE CWLK"/>
    <property type="match status" value="1"/>
</dbReference>
<gene>
    <name evidence="4" type="ORF">ERS852470_00881</name>
</gene>
<dbReference type="Pfam" id="PF02557">
    <property type="entry name" value="VanY"/>
    <property type="match status" value="1"/>
</dbReference>
<feature type="domain" description="D-alanyl-D-alanine carboxypeptidase-like core" evidence="3">
    <location>
        <begin position="130"/>
        <end position="256"/>
    </location>
</feature>
<feature type="region of interest" description="Disordered" evidence="1">
    <location>
        <begin position="57"/>
        <end position="79"/>
    </location>
</feature>
<keyword evidence="2" id="KW-0812">Transmembrane</keyword>
<protein>
    <submittedName>
        <fullName evidence="4">D-alanyl-D-alanine carboxypeptidase family protein</fullName>
    </submittedName>
</protein>
<dbReference type="InterPro" id="IPR003709">
    <property type="entry name" value="VanY-like_core_dom"/>
</dbReference>
<keyword evidence="4" id="KW-0645">Protease</keyword>
<keyword evidence="4" id="KW-0121">Carboxypeptidase</keyword>
<keyword evidence="2" id="KW-1133">Transmembrane helix</keyword>
<dbReference type="Gene3D" id="3.30.1380.10">
    <property type="match status" value="1"/>
</dbReference>
<evidence type="ECO:0000313" key="5">
    <source>
        <dbReference type="Proteomes" id="UP000095558"/>
    </source>
</evidence>
<evidence type="ECO:0000256" key="2">
    <source>
        <dbReference type="SAM" id="Phobius"/>
    </source>
</evidence>
<evidence type="ECO:0000256" key="1">
    <source>
        <dbReference type="SAM" id="MobiDB-lite"/>
    </source>
</evidence>
<dbReference type="OrthoDB" id="9792074at2"/>
<dbReference type="RefSeq" id="WP_055275614.1">
    <property type="nucleotide sequence ID" value="NZ_CYYT01000015.1"/>
</dbReference>
<sequence length="290" mass="33192">MNNRNEVNKLKIMSCWIFVVVAIALGIRNVSDNNIDNNKSSVNSSKKNESIEEINNKEGLLAKSRSQEQNKSFSTDSDTLKSNEIKRLEGILNDELFILVNENNKLEDDYVPSTLVESDIAFEGYIECKQLDERTSNAAKEMFNAALNDNVNLIAISGYRSYSVQENLYNSRVEVKGVEKTRQYTAEAGASEHQTGLAIDIVCNDYPYLDEGFENTDAFKWLYNNCYKYGFILRYQKGKEDITGYNYEPWHFRYIGNANIAKDIMDRGICFEEFINEVNSQIEELKGVSN</sequence>
<dbReference type="InterPro" id="IPR058193">
    <property type="entry name" value="VanY/YodJ_core_dom"/>
</dbReference>
<dbReference type="SUPFAM" id="SSF55166">
    <property type="entry name" value="Hedgehog/DD-peptidase"/>
    <property type="match status" value="1"/>
</dbReference>
<feature type="transmembrane region" description="Helical" evidence="2">
    <location>
        <begin position="12"/>
        <end position="31"/>
    </location>
</feature>
<dbReference type="EMBL" id="CYZV01000007">
    <property type="protein sequence ID" value="CUN85736.1"/>
    <property type="molecule type" value="Genomic_DNA"/>
</dbReference>